<dbReference type="Pfam" id="PF20243">
    <property type="entry name" value="MbnP"/>
    <property type="match status" value="1"/>
</dbReference>
<evidence type="ECO:0000313" key="3">
    <source>
        <dbReference type="EMBL" id="EAP88421.1"/>
    </source>
</evidence>
<evidence type="ECO:0000256" key="1">
    <source>
        <dbReference type="SAM" id="SignalP"/>
    </source>
</evidence>
<organism evidence="3 4">
    <name type="scientific">Croceibacter atlanticus (strain ATCC BAA-628 / JCM 21780 / CIP 108009 / IAM 15332 / KCTC 12090 / HTCC2559)</name>
    <dbReference type="NCBI Taxonomy" id="216432"/>
    <lineage>
        <taxon>Bacteria</taxon>
        <taxon>Pseudomonadati</taxon>
        <taxon>Bacteroidota</taxon>
        <taxon>Flavobacteriia</taxon>
        <taxon>Flavobacteriales</taxon>
        <taxon>Flavobacteriaceae</taxon>
        <taxon>Croceibacter</taxon>
    </lineage>
</organism>
<dbReference type="EMBL" id="CP002046">
    <property type="protein sequence ID" value="EAP88421.1"/>
    <property type="molecule type" value="Genomic_DNA"/>
</dbReference>
<dbReference type="RefSeq" id="WP_013187089.1">
    <property type="nucleotide sequence ID" value="NC_014230.1"/>
</dbReference>
<dbReference type="GeneID" id="89453111"/>
<dbReference type="STRING" id="216432.CA2559_06660"/>
<proteinExistence type="predicted"/>
<accession>A3U854</accession>
<dbReference type="Proteomes" id="UP000002297">
    <property type="component" value="Chromosome"/>
</dbReference>
<dbReference type="KEGG" id="cat:CA2559_06660"/>
<dbReference type="PROSITE" id="PS51257">
    <property type="entry name" value="PROKAR_LIPOPROTEIN"/>
    <property type="match status" value="1"/>
</dbReference>
<keyword evidence="1" id="KW-0732">Signal</keyword>
<dbReference type="AlphaFoldDB" id="A3U854"/>
<dbReference type="HOGENOM" id="CLU_069557_0_0_10"/>
<protein>
    <recommendedName>
        <fullName evidence="2">Copper-binding protein MbnP-like domain-containing protein</fullName>
    </recommendedName>
</protein>
<name>A3U854_CROAH</name>
<evidence type="ECO:0000313" key="4">
    <source>
        <dbReference type="Proteomes" id="UP000002297"/>
    </source>
</evidence>
<reference evidence="3 4" key="1">
    <citation type="journal article" date="2010" name="J. Bacteriol.">
        <title>The complete genome sequence of Croceibacter atlanticus HTCC2559T.</title>
        <authorList>
            <person name="Oh H.M."/>
            <person name="Kang I."/>
            <person name="Ferriera S."/>
            <person name="Giovannoni S.J."/>
            <person name="Cho J.C."/>
        </authorList>
    </citation>
    <scope>NUCLEOTIDE SEQUENCE [LARGE SCALE GENOMIC DNA]</scope>
    <source>
        <strain evidence="4">ATCC BAA-628 / HTCC2559 / KCTC 12090</strain>
    </source>
</reference>
<feature type="domain" description="Copper-binding protein MbnP-like" evidence="2">
    <location>
        <begin position="33"/>
        <end position="229"/>
    </location>
</feature>
<evidence type="ECO:0000259" key="2">
    <source>
        <dbReference type="Pfam" id="PF20243"/>
    </source>
</evidence>
<keyword evidence="4" id="KW-1185">Reference proteome</keyword>
<gene>
    <name evidence="3" type="ordered locus">CA2559_06660</name>
</gene>
<dbReference type="eggNOG" id="ENOG502ZB53">
    <property type="taxonomic scope" value="Bacteria"/>
</dbReference>
<sequence>MKNLKIALLLMLSISIISCSDDDDSSENLSGQTGNLIIKFDNGYGDQDFIFGTEYQKSNDESFKLETLKYIVSNISLEDEIGNVYEYPFNENIFIVDEANANAAGEIWIMLEDIPAANYTNVSFGVGVDQDRYAMGAEGQGEFLETADEAGMLWSWATGFKFIRMDGSFSSSSITNDDLNVHMGSVGTSLDNYRAVSLSFPNTVLVRTETQPEIHIKSDISKVFDGSTSVNLMDGYNQVHVDPETTAVVANNIMTMFEVHHVHNN</sequence>
<dbReference type="InterPro" id="IPR046863">
    <property type="entry name" value="MbnP-like_dom"/>
</dbReference>
<feature type="chain" id="PRO_5002660859" description="Copper-binding protein MbnP-like domain-containing protein" evidence="1">
    <location>
        <begin position="21"/>
        <end position="265"/>
    </location>
</feature>
<feature type="signal peptide" evidence="1">
    <location>
        <begin position="1"/>
        <end position="20"/>
    </location>
</feature>